<feature type="chain" id="PRO_5039929733" evidence="1">
    <location>
        <begin position="27"/>
        <end position="66"/>
    </location>
</feature>
<evidence type="ECO:0000313" key="2">
    <source>
        <dbReference type="EnsemblPlants" id="MELO3C035105.2.1"/>
    </source>
</evidence>
<proteinExistence type="predicted"/>
<feature type="signal peptide" evidence="1">
    <location>
        <begin position="1"/>
        <end position="26"/>
    </location>
</feature>
<dbReference type="Gramene" id="MELO3C035105.2.1">
    <property type="protein sequence ID" value="MELO3C035105.2.1"/>
    <property type="gene ID" value="MELO3C035105.2"/>
</dbReference>
<reference evidence="2" key="1">
    <citation type="submission" date="2023-03" db="UniProtKB">
        <authorList>
            <consortium name="EnsemblPlants"/>
        </authorList>
    </citation>
    <scope>IDENTIFICATION</scope>
</reference>
<dbReference type="EnsemblPlants" id="MELO3C035105.2.1">
    <property type="protein sequence ID" value="MELO3C035105.2.1"/>
    <property type="gene ID" value="MELO3C035105.2"/>
</dbReference>
<sequence>MDPGFANDIIAALCFLFQYIYDFISATDPPPNSSNSLVYHHSKVKHQPFQSENRRLFRSYGRIQFE</sequence>
<keyword evidence="1" id="KW-0732">Signal</keyword>
<evidence type="ECO:0000256" key="1">
    <source>
        <dbReference type="SAM" id="SignalP"/>
    </source>
</evidence>
<name>A0A9I9ELP7_CUCME</name>
<accession>A0A9I9ELP7</accession>
<organism evidence="2">
    <name type="scientific">Cucumis melo</name>
    <name type="common">Muskmelon</name>
    <dbReference type="NCBI Taxonomy" id="3656"/>
    <lineage>
        <taxon>Eukaryota</taxon>
        <taxon>Viridiplantae</taxon>
        <taxon>Streptophyta</taxon>
        <taxon>Embryophyta</taxon>
        <taxon>Tracheophyta</taxon>
        <taxon>Spermatophyta</taxon>
        <taxon>Magnoliopsida</taxon>
        <taxon>eudicotyledons</taxon>
        <taxon>Gunneridae</taxon>
        <taxon>Pentapetalae</taxon>
        <taxon>rosids</taxon>
        <taxon>fabids</taxon>
        <taxon>Cucurbitales</taxon>
        <taxon>Cucurbitaceae</taxon>
        <taxon>Benincaseae</taxon>
        <taxon>Cucumis</taxon>
    </lineage>
</organism>
<protein>
    <submittedName>
        <fullName evidence="2">Uncharacterized protein</fullName>
    </submittedName>
</protein>
<dbReference type="AlphaFoldDB" id="A0A9I9ELP7"/>